<dbReference type="PROSITE" id="PS50113">
    <property type="entry name" value="PAC"/>
    <property type="match status" value="1"/>
</dbReference>
<dbReference type="SMART" id="SM00065">
    <property type="entry name" value="GAF"/>
    <property type="match status" value="1"/>
</dbReference>
<accession>A0A4R5UKC4</accession>
<dbReference type="EMBL" id="SMTL01000002">
    <property type="protein sequence ID" value="TDK37352.1"/>
    <property type="molecule type" value="Genomic_DNA"/>
</dbReference>
<dbReference type="AlphaFoldDB" id="A0A4R5UKC4"/>
<dbReference type="InterPro" id="IPR001610">
    <property type="entry name" value="PAC"/>
</dbReference>
<dbReference type="SUPFAM" id="SSF55785">
    <property type="entry name" value="PYP-like sensor domain (PAS domain)"/>
    <property type="match status" value="1"/>
</dbReference>
<dbReference type="Pfam" id="PF08448">
    <property type="entry name" value="PAS_4"/>
    <property type="match status" value="1"/>
</dbReference>
<dbReference type="InterPro" id="IPR003018">
    <property type="entry name" value="GAF"/>
</dbReference>
<dbReference type="PROSITE" id="PS50887">
    <property type="entry name" value="GGDEF"/>
    <property type="match status" value="1"/>
</dbReference>
<dbReference type="GO" id="GO:0003824">
    <property type="term" value="F:catalytic activity"/>
    <property type="evidence" value="ECO:0007669"/>
    <property type="project" value="UniProtKB-ARBA"/>
</dbReference>
<dbReference type="SUPFAM" id="SSF55781">
    <property type="entry name" value="GAF domain-like"/>
    <property type="match status" value="1"/>
</dbReference>
<keyword evidence="4" id="KW-1185">Reference proteome</keyword>
<dbReference type="InterPro" id="IPR000014">
    <property type="entry name" value="PAS"/>
</dbReference>
<sequence length="504" mass="55736">MVNPVMQVMPAMPSREPLEELCSRLLRISTGENIDVDMARVTFELETKILLDQLPDFIYVKDRRGRFVFANAAAGHNSKFRDAADLIGKTDFDILDGETAGRLFLVEQEVMSTGVAVNGLEERIRLPDGRILWLMTSKTPLRDSLGFIVGLIGISRDITERKRQDDLRHGHARLLEMIARGQPATAVLDALVALVEAELSDIMASVLLMDEAGERLHSASSPKLPQAYVKLIDGFEIGPKRGSCGTAAWRRSPVIVKDVTEDPLWEDFRELAIMFGFRSCWSTPILGPDGRVLGTFALYSAHVREPTTLEMELTAMATDIAGIAIERAHTEARIQHMAHHDPLTGLPNRALFWTQFSRTLHEAHREARKVTIAYIDLDNFKGINDTLGHAAGDEVLRALSARITNCIRASDLAVRLGGDEFAVVFSNPDHREMGVIRRLQELRAAIARPVVIDETSVVATCSMGIAFFPQDGDTPEALLARADCAMYEAKAMGRDRLRTTAGDA</sequence>
<organism evidence="3 4">
    <name type="scientific">Rhizobium deserti</name>
    <dbReference type="NCBI Taxonomy" id="2547961"/>
    <lineage>
        <taxon>Bacteria</taxon>
        <taxon>Pseudomonadati</taxon>
        <taxon>Pseudomonadota</taxon>
        <taxon>Alphaproteobacteria</taxon>
        <taxon>Hyphomicrobiales</taxon>
        <taxon>Rhizobiaceae</taxon>
        <taxon>Rhizobium/Agrobacterium group</taxon>
        <taxon>Rhizobium</taxon>
    </lineage>
</organism>
<reference evidence="3 4" key="1">
    <citation type="submission" date="2019-03" db="EMBL/GenBank/DDBJ databases">
        <title>Rhizobium sp. nov., an bacterium isolated from biocrust in Mu Us Desert.</title>
        <authorList>
            <person name="Lixiong L."/>
        </authorList>
    </citation>
    <scope>NUCLEOTIDE SEQUENCE [LARGE SCALE GENOMIC DNA]</scope>
    <source>
        <strain evidence="3 4">SPY-1</strain>
    </source>
</reference>
<dbReference type="Gene3D" id="3.30.70.270">
    <property type="match status" value="1"/>
</dbReference>
<dbReference type="PANTHER" id="PTHR44757">
    <property type="entry name" value="DIGUANYLATE CYCLASE DGCP"/>
    <property type="match status" value="1"/>
</dbReference>
<dbReference type="InterPro" id="IPR013656">
    <property type="entry name" value="PAS_4"/>
</dbReference>
<dbReference type="InterPro" id="IPR035965">
    <property type="entry name" value="PAS-like_dom_sf"/>
</dbReference>
<dbReference type="Proteomes" id="UP000295238">
    <property type="component" value="Unassembled WGS sequence"/>
</dbReference>
<dbReference type="InterPro" id="IPR029016">
    <property type="entry name" value="GAF-like_dom_sf"/>
</dbReference>
<name>A0A4R5UKC4_9HYPH</name>
<dbReference type="SMART" id="SM00086">
    <property type="entry name" value="PAC"/>
    <property type="match status" value="1"/>
</dbReference>
<dbReference type="PANTHER" id="PTHR44757:SF2">
    <property type="entry name" value="BIOFILM ARCHITECTURE MAINTENANCE PROTEIN MBAA"/>
    <property type="match status" value="1"/>
</dbReference>
<evidence type="ECO:0000313" key="3">
    <source>
        <dbReference type="EMBL" id="TDK37352.1"/>
    </source>
</evidence>
<dbReference type="SUPFAM" id="SSF55073">
    <property type="entry name" value="Nucleotide cyclase"/>
    <property type="match status" value="1"/>
</dbReference>
<proteinExistence type="predicted"/>
<dbReference type="Pfam" id="PF00990">
    <property type="entry name" value="GGDEF"/>
    <property type="match status" value="1"/>
</dbReference>
<dbReference type="InterPro" id="IPR000700">
    <property type="entry name" value="PAS-assoc_C"/>
</dbReference>
<dbReference type="NCBIfam" id="TIGR00254">
    <property type="entry name" value="GGDEF"/>
    <property type="match status" value="1"/>
</dbReference>
<dbReference type="InterPro" id="IPR000160">
    <property type="entry name" value="GGDEF_dom"/>
</dbReference>
<dbReference type="SMART" id="SM00091">
    <property type="entry name" value="PAS"/>
    <property type="match status" value="1"/>
</dbReference>
<dbReference type="FunFam" id="3.30.70.270:FF:000001">
    <property type="entry name" value="Diguanylate cyclase domain protein"/>
    <property type="match status" value="1"/>
</dbReference>
<dbReference type="RefSeq" id="WP_133316119.1">
    <property type="nucleotide sequence ID" value="NZ_SMTL01000002.1"/>
</dbReference>
<gene>
    <name evidence="3" type="ORF">E2F50_10815</name>
</gene>
<dbReference type="CDD" id="cd01949">
    <property type="entry name" value="GGDEF"/>
    <property type="match status" value="1"/>
</dbReference>
<dbReference type="OrthoDB" id="9814202at2"/>
<protein>
    <submittedName>
        <fullName evidence="3">Diguanylate cyclase</fullName>
    </submittedName>
</protein>
<dbReference type="InterPro" id="IPR029787">
    <property type="entry name" value="Nucleotide_cyclase"/>
</dbReference>
<dbReference type="SMART" id="SM00267">
    <property type="entry name" value="GGDEF"/>
    <property type="match status" value="1"/>
</dbReference>
<feature type="domain" description="GGDEF" evidence="2">
    <location>
        <begin position="368"/>
        <end position="502"/>
    </location>
</feature>
<evidence type="ECO:0000259" key="2">
    <source>
        <dbReference type="PROSITE" id="PS50887"/>
    </source>
</evidence>
<dbReference type="InterPro" id="IPR052155">
    <property type="entry name" value="Biofilm_reg_signaling"/>
</dbReference>
<dbReference type="CDD" id="cd00130">
    <property type="entry name" value="PAS"/>
    <property type="match status" value="1"/>
</dbReference>
<feature type="domain" description="PAC" evidence="1">
    <location>
        <begin position="118"/>
        <end position="170"/>
    </location>
</feature>
<dbReference type="Gene3D" id="3.30.450.20">
    <property type="entry name" value="PAS domain"/>
    <property type="match status" value="1"/>
</dbReference>
<evidence type="ECO:0000259" key="1">
    <source>
        <dbReference type="PROSITE" id="PS50113"/>
    </source>
</evidence>
<dbReference type="InterPro" id="IPR043128">
    <property type="entry name" value="Rev_trsase/Diguanyl_cyclase"/>
</dbReference>
<dbReference type="NCBIfam" id="TIGR00229">
    <property type="entry name" value="sensory_box"/>
    <property type="match status" value="1"/>
</dbReference>
<dbReference type="Pfam" id="PF13185">
    <property type="entry name" value="GAF_2"/>
    <property type="match status" value="1"/>
</dbReference>
<evidence type="ECO:0000313" key="4">
    <source>
        <dbReference type="Proteomes" id="UP000295238"/>
    </source>
</evidence>
<comment type="caution">
    <text evidence="3">The sequence shown here is derived from an EMBL/GenBank/DDBJ whole genome shotgun (WGS) entry which is preliminary data.</text>
</comment>
<dbReference type="Gene3D" id="3.30.450.40">
    <property type="match status" value="1"/>
</dbReference>